<comment type="caution">
    <text evidence="2">The sequence shown here is derived from an EMBL/GenBank/DDBJ whole genome shotgun (WGS) entry which is preliminary data.</text>
</comment>
<dbReference type="Proteomes" id="UP001445472">
    <property type="component" value="Unassembled WGS sequence"/>
</dbReference>
<reference evidence="2 3" key="1">
    <citation type="submission" date="2024-06" db="EMBL/GenBank/DDBJ databases">
        <title>The Natural Products Discovery Center: Release of the First 8490 Sequenced Strains for Exploring Actinobacteria Biosynthetic Diversity.</title>
        <authorList>
            <person name="Kalkreuter E."/>
            <person name="Kautsar S.A."/>
            <person name="Yang D."/>
            <person name="Bader C.D."/>
            <person name="Teijaro C.N."/>
            <person name="Fluegel L."/>
            <person name="Davis C.M."/>
            <person name="Simpson J.R."/>
            <person name="Lauterbach L."/>
            <person name="Steele A.D."/>
            <person name="Gui C."/>
            <person name="Meng S."/>
            <person name="Li G."/>
            <person name="Viehrig K."/>
            <person name="Ye F."/>
            <person name="Su P."/>
            <person name="Kiefer A.F."/>
            <person name="Nichols A."/>
            <person name="Cepeda A.J."/>
            <person name="Yan W."/>
            <person name="Fan B."/>
            <person name="Jiang Y."/>
            <person name="Adhikari A."/>
            <person name="Zheng C.-J."/>
            <person name="Schuster L."/>
            <person name="Cowan T.M."/>
            <person name="Smanski M.J."/>
            <person name="Chevrette M.G."/>
            <person name="De Carvalho L.P.S."/>
            <person name="Shen B."/>
        </authorList>
    </citation>
    <scope>NUCLEOTIDE SEQUENCE [LARGE SCALE GENOMIC DNA]</scope>
    <source>
        <strain evidence="2 3">NPDC000837</strain>
    </source>
</reference>
<keyword evidence="3" id="KW-1185">Reference proteome</keyword>
<gene>
    <name evidence="2" type="ORF">ABT276_33350</name>
</gene>
<dbReference type="RefSeq" id="WP_351979051.1">
    <property type="nucleotide sequence ID" value="NZ_JBEPBX010000051.1"/>
</dbReference>
<dbReference type="EMBL" id="JBEPBX010000051">
    <property type="protein sequence ID" value="MER6618102.1"/>
    <property type="molecule type" value="Genomic_DNA"/>
</dbReference>
<accession>A0ABV1V591</accession>
<organism evidence="2 3">
    <name type="scientific">Streptomyces xantholiticus</name>
    <dbReference type="NCBI Taxonomy" id="68285"/>
    <lineage>
        <taxon>Bacteria</taxon>
        <taxon>Bacillati</taxon>
        <taxon>Actinomycetota</taxon>
        <taxon>Actinomycetes</taxon>
        <taxon>Kitasatosporales</taxon>
        <taxon>Streptomycetaceae</taxon>
        <taxon>Streptomyces</taxon>
    </lineage>
</organism>
<evidence type="ECO:0000256" key="1">
    <source>
        <dbReference type="SAM" id="MobiDB-lite"/>
    </source>
</evidence>
<protein>
    <submittedName>
        <fullName evidence="2">Uncharacterized protein</fullName>
    </submittedName>
</protein>
<name>A0ABV1V591_9ACTN</name>
<feature type="region of interest" description="Disordered" evidence="1">
    <location>
        <begin position="1"/>
        <end position="28"/>
    </location>
</feature>
<feature type="compositionally biased region" description="Low complexity" evidence="1">
    <location>
        <begin position="1"/>
        <end position="18"/>
    </location>
</feature>
<proteinExistence type="predicted"/>
<evidence type="ECO:0000313" key="2">
    <source>
        <dbReference type="EMBL" id="MER6618102.1"/>
    </source>
</evidence>
<sequence>MADGSSCPTSGTTPTGPCVEPSGPTTRVAPAAAEPWPAAAPVSLLADSVAVRAARTESFGAVSLALVDASVVGATVLTAAPASALSWECDSTSRTIDDASYSGPAGDNWDFTVKNCVARSGGYVYSKAKVTWDAPPWYAGTELSNPFDSAYFRLYVKHADAGADTVLGKKTFYIQDNLAAMNGAGNGSWTTSTAKKYVGGKSAYADGALKLNWSNDGKGLRHYGFSGTRSV</sequence>
<evidence type="ECO:0000313" key="3">
    <source>
        <dbReference type="Proteomes" id="UP001445472"/>
    </source>
</evidence>